<evidence type="ECO:0000259" key="8">
    <source>
        <dbReference type="Pfam" id="PF00482"/>
    </source>
</evidence>
<keyword evidence="6 7" id="KW-0472">Membrane</keyword>
<proteinExistence type="inferred from homology"/>
<evidence type="ECO:0000256" key="2">
    <source>
        <dbReference type="ARBA" id="ARBA00005745"/>
    </source>
</evidence>
<dbReference type="PANTHER" id="PTHR30012">
    <property type="entry name" value="GENERAL SECRETION PATHWAY PROTEIN"/>
    <property type="match status" value="1"/>
</dbReference>
<comment type="subcellular location">
    <subcellularLocation>
        <location evidence="1">Cell membrane</location>
        <topology evidence="1">Multi-pass membrane protein</topology>
    </subcellularLocation>
</comment>
<sequence length="410" mass="44968">MAEFTYRGRDENGRLISGKINAGSSRGAVENLQSQRVVVLALEESKIVTAEKSAVSLRTLFPQKIGDDDLILFTRQLYALTRAGIPILRAMNGLAESSNNEALSTVLADISQSLISGSDLSGAFRRHQKVFSTIYVSLVQVGESTGKLDDALKRLIGHLESERETQKRIKAALRYPMMVIFAMAVALAVITVFVIPSFSSVFAKLGADLPWATRVLMGTSDFVRNNGILLLFVLLSSFFGLRFYINTQEGRLWWDRNRLKWPLLGSIFERIALSRFSRSFAMMLSSGVPILSSLNIVAESVGNKYVGNAVRSMHSGVERGDRLTNAAAATGLFTPLVLQMMTVGEETGSVDRLLDEVADFYEEEIDYELKQLADAVEPILLAFMGVLVLILALGVFLPVWDLGTAATGRG</sequence>
<comment type="caution">
    <text evidence="9">The sequence shown here is derived from an EMBL/GenBank/DDBJ whole genome shotgun (WGS) entry which is preliminary data.</text>
</comment>
<dbReference type="InterPro" id="IPR042094">
    <property type="entry name" value="T2SS_GspF_sf"/>
</dbReference>
<accession>A0ABS7ZRM5</accession>
<evidence type="ECO:0000313" key="9">
    <source>
        <dbReference type="EMBL" id="MCA6064257.1"/>
    </source>
</evidence>
<keyword evidence="5 7" id="KW-1133">Transmembrane helix</keyword>
<dbReference type="Proteomes" id="UP000714380">
    <property type="component" value="Unassembled WGS sequence"/>
</dbReference>
<keyword evidence="4 7" id="KW-0812">Transmembrane</keyword>
<dbReference type="Pfam" id="PF00482">
    <property type="entry name" value="T2SSF"/>
    <property type="match status" value="2"/>
</dbReference>
<dbReference type="EMBL" id="JAEDAH010000058">
    <property type="protein sequence ID" value="MCA6064257.1"/>
    <property type="molecule type" value="Genomic_DNA"/>
</dbReference>
<dbReference type="PRINTS" id="PR00812">
    <property type="entry name" value="BCTERIALGSPF"/>
</dbReference>
<comment type="similarity">
    <text evidence="2">Belongs to the GSP F family.</text>
</comment>
<dbReference type="RefSeq" id="WP_225675048.1">
    <property type="nucleotide sequence ID" value="NZ_JAEDAH010000058.1"/>
</dbReference>
<dbReference type="InterPro" id="IPR018076">
    <property type="entry name" value="T2SS_GspF_dom"/>
</dbReference>
<gene>
    <name evidence="9" type="ORF">I9W95_11630</name>
</gene>
<organism evidence="9 10">
    <name type="scientific">Thalassolituus marinus</name>
    <dbReference type="NCBI Taxonomy" id="671053"/>
    <lineage>
        <taxon>Bacteria</taxon>
        <taxon>Pseudomonadati</taxon>
        <taxon>Pseudomonadota</taxon>
        <taxon>Gammaproteobacteria</taxon>
        <taxon>Oceanospirillales</taxon>
        <taxon>Oceanospirillaceae</taxon>
        <taxon>Thalassolituus</taxon>
    </lineage>
</organism>
<keyword evidence="3" id="KW-1003">Cell membrane</keyword>
<feature type="domain" description="Type II secretion system protein GspF" evidence="8">
    <location>
        <begin position="276"/>
        <end position="398"/>
    </location>
</feature>
<evidence type="ECO:0000256" key="1">
    <source>
        <dbReference type="ARBA" id="ARBA00004651"/>
    </source>
</evidence>
<dbReference type="InterPro" id="IPR003004">
    <property type="entry name" value="GspF/PilC"/>
</dbReference>
<feature type="domain" description="Type II secretion system protein GspF" evidence="8">
    <location>
        <begin position="73"/>
        <end position="196"/>
    </location>
</feature>
<feature type="transmembrane region" description="Helical" evidence="7">
    <location>
        <begin position="379"/>
        <end position="400"/>
    </location>
</feature>
<feature type="transmembrane region" description="Helical" evidence="7">
    <location>
        <begin position="177"/>
        <end position="202"/>
    </location>
</feature>
<reference evidence="9 10" key="1">
    <citation type="submission" date="2020-12" db="EMBL/GenBank/DDBJ databases">
        <title>Novel Thalassolituus-related marine hydrocarbonoclastic bacteria mediated algae-derived hydrocarbons mineralization in twilight zone of the northern South China Sea.</title>
        <authorList>
            <person name="Dong C."/>
        </authorList>
    </citation>
    <scope>NUCLEOTIDE SEQUENCE [LARGE SCALE GENOMIC DNA]</scope>
    <source>
        <strain evidence="9 10">IMCC1826</strain>
    </source>
</reference>
<name>A0ABS7ZRM5_9GAMM</name>
<evidence type="ECO:0000313" key="10">
    <source>
        <dbReference type="Proteomes" id="UP000714380"/>
    </source>
</evidence>
<evidence type="ECO:0000256" key="3">
    <source>
        <dbReference type="ARBA" id="ARBA00022475"/>
    </source>
</evidence>
<evidence type="ECO:0000256" key="4">
    <source>
        <dbReference type="ARBA" id="ARBA00022692"/>
    </source>
</evidence>
<feature type="transmembrane region" description="Helical" evidence="7">
    <location>
        <begin position="222"/>
        <end position="245"/>
    </location>
</feature>
<protein>
    <submittedName>
        <fullName evidence="9">Type II secretion system F family protein</fullName>
    </submittedName>
</protein>
<dbReference type="PANTHER" id="PTHR30012:SF4">
    <property type="entry name" value="MSHA BIOGENESIS PROTEIN MSHG"/>
    <property type="match status" value="1"/>
</dbReference>
<keyword evidence="10" id="KW-1185">Reference proteome</keyword>
<evidence type="ECO:0000256" key="7">
    <source>
        <dbReference type="SAM" id="Phobius"/>
    </source>
</evidence>
<dbReference type="Gene3D" id="1.20.81.30">
    <property type="entry name" value="Type II secretion system (T2SS), domain F"/>
    <property type="match status" value="2"/>
</dbReference>
<evidence type="ECO:0000256" key="6">
    <source>
        <dbReference type="ARBA" id="ARBA00023136"/>
    </source>
</evidence>
<evidence type="ECO:0000256" key="5">
    <source>
        <dbReference type="ARBA" id="ARBA00022989"/>
    </source>
</evidence>